<dbReference type="PANTHER" id="PTHR37221:SF1">
    <property type="entry name" value="OS02G0582400 PROTEIN"/>
    <property type="match status" value="1"/>
</dbReference>
<keyword evidence="3" id="KW-1185">Reference proteome</keyword>
<dbReference type="InterPro" id="IPR057216">
    <property type="entry name" value="DUF7894"/>
</dbReference>
<dbReference type="EMBL" id="VEPZ02000355">
    <property type="protein sequence ID" value="KAE8726535.1"/>
    <property type="molecule type" value="Genomic_DNA"/>
</dbReference>
<accession>A0A6A3CB81</accession>
<dbReference type="PANTHER" id="PTHR37221">
    <property type="entry name" value="OS02G0582400 PROTEIN"/>
    <property type="match status" value="1"/>
</dbReference>
<dbReference type="Proteomes" id="UP000436088">
    <property type="component" value="Unassembled WGS sequence"/>
</dbReference>
<name>A0A6A3CB81_HIBSY</name>
<protein>
    <submittedName>
        <fullName evidence="2">Got1/Sft2-like vescicle transport protein family isoform 1</fullName>
    </submittedName>
</protein>
<comment type="caution">
    <text evidence="2">The sequence shown here is derived from an EMBL/GenBank/DDBJ whole genome shotgun (WGS) entry which is preliminary data.</text>
</comment>
<proteinExistence type="predicted"/>
<organism evidence="2 3">
    <name type="scientific">Hibiscus syriacus</name>
    <name type="common">Rose of Sharon</name>
    <dbReference type="NCBI Taxonomy" id="106335"/>
    <lineage>
        <taxon>Eukaryota</taxon>
        <taxon>Viridiplantae</taxon>
        <taxon>Streptophyta</taxon>
        <taxon>Embryophyta</taxon>
        <taxon>Tracheophyta</taxon>
        <taxon>Spermatophyta</taxon>
        <taxon>Magnoliopsida</taxon>
        <taxon>eudicotyledons</taxon>
        <taxon>Gunneridae</taxon>
        <taxon>Pentapetalae</taxon>
        <taxon>rosids</taxon>
        <taxon>malvids</taxon>
        <taxon>Malvales</taxon>
        <taxon>Malvaceae</taxon>
        <taxon>Malvoideae</taxon>
        <taxon>Hibiscus</taxon>
    </lineage>
</organism>
<dbReference type="AlphaFoldDB" id="A0A6A3CB81"/>
<gene>
    <name evidence="2" type="ORF">F3Y22_tig00006666pilonHSYRG00113</name>
</gene>
<dbReference type="Pfam" id="PF25428">
    <property type="entry name" value="DUF7894"/>
    <property type="match status" value="1"/>
</dbReference>
<sequence length="277" mass="31044">MDLKENLESLSLKTAKKAIVEIMEIKGRFECVLHLSGRRWVRKCHRPSSEPTPQPYNKVSEVLNLELGDVKLNGCYSIERERRFEELLHFFECLVPDKIRGLPAVATMVMIDRLEPPALSRVIYSVLTKIVDAEHISSTVPTIIAPFLVPASKLKLEGRLMTTNSGKFPLYGIQVGPKTDVSRAIASKTQKPPPSLQIHYEPLACFLHLTLCEIGEVAASAMGLYFQREETKTNWIPTAKAASGGGGEPWRNSMVKCFRFLQEAETECMKGVHHVGR</sequence>
<evidence type="ECO:0000313" key="3">
    <source>
        <dbReference type="Proteomes" id="UP000436088"/>
    </source>
</evidence>
<evidence type="ECO:0000313" key="2">
    <source>
        <dbReference type="EMBL" id="KAE8726535.1"/>
    </source>
</evidence>
<reference evidence="2" key="1">
    <citation type="submission" date="2019-09" db="EMBL/GenBank/DDBJ databases">
        <title>Draft genome information of white flower Hibiscus syriacus.</title>
        <authorList>
            <person name="Kim Y.-M."/>
        </authorList>
    </citation>
    <scope>NUCLEOTIDE SEQUENCE [LARGE SCALE GENOMIC DNA]</scope>
    <source>
        <strain evidence="2">YM2019G1</strain>
    </source>
</reference>
<evidence type="ECO:0000259" key="1">
    <source>
        <dbReference type="Pfam" id="PF25428"/>
    </source>
</evidence>
<feature type="domain" description="DUF7894" evidence="1">
    <location>
        <begin position="75"/>
        <end position="209"/>
    </location>
</feature>